<dbReference type="Pfam" id="PF07963">
    <property type="entry name" value="N_methyl"/>
    <property type="match status" value="1"/>
</dbReference>
<dbReference type="KEGG" id="bgok:Pr1d_11050"/>
<feature type="domain" description="DUF1559" evidence="1">
    <location>
        <begin position="31"/>
        <end position="86"/>
    </location>
</feature>
<dbReference type="NCBIfam" id="TIGR02532">
    <property type="entry name" value="IV_pilin_GFxxxE"/>
    <property type="match status" value="1"/>
</dbReference>
<gene>
    <name evidence="2" type="ORF">Pr1d_11050</name>
</gene>
<evidence type="ECO:0000313" key="3">
    <source>
        <dbReference type="Proteomes" id="UP000323917"/>
    </source>
</evidence>
<sequence>MKRQRAFTLVELLVVIAIIGALVALLLPAVQSARASARSASCKNNMRQLGLALHQYCNSHRGDFPDWWHTAGANKSWIYTLADYFENVDELRICPEDPLWKERLDARASSYIINDYLAAPTIPDAVRNLNKIAATSRTMFAFEISDKVAAIPDVDHAHASQWFAQINIDWGRVESKVRGDIQLNRHSNASNYLFLDGHVETISEDQILRWIDGNFKFAKPDEQWINQ</sequence>
<dbReference type="AlphaFoldDB" id="A0A5B9Q8G5"/>
<dbReference type="Proteomes" id="UP000323917">
    <property type="component" value="Chromosome"/>
</dbReference>
<dbReference type="SUPFAM" id="SSF54523">
    <property type="entry name" value="Pili subunits"/>
    <property type="match status" value="1"/>
</dbReference>
<name>A0A5B9Q8G5_9BACT</name>
<proteinExistence type="predicted"/>
<dbReference type="InterPro" id="IPR011453">
    <property type="entry name" value="DUF1559"/>
</dbReference>
<dbReference type="OrthoDB" id="256066at2"/>
<organism evidence="2 3">
    <name type="scientific">Bythopirellula goksoeyrii</name>
    <dbReference type="NCBI Taxonomy" id="1400387"/>
    <lineage>
        <taxon>Bacteria</taxon>
        <taxon>Pseudomonadati</taxon>
        <taxon>Planctomycetota</taxon>
        <taxon>Planctomycetia</taxon>
        <taxon>Pirellulales</taxon>
        <taxon>Lacipirellulaceae</taxon>
        <taxon>Bythopirellula</taxon>
    </lineage>
</organism>
<dbReference type="PANTHER" id="PTHR30093:SF2">
    <property type="entry name" value="TYPE II SECRETION SYSTEM PROTEIN H"/>
    <property type="match status" value="1"/>
</dbReference>
<dbReference type="Gene3D" id="3.30.700.10">
    <property type="entry name" value="Glycoprotein, Type 4 Pilin"/>
    <property type="match status" value="1"/>
</dbReference>
<dbReference type="NCBIfam" id="TIGR04294">
    <property type="entry name" value="pre_pil_HX9DG"/>
    <property type="match status" value="1"/>
</dbReference>
<dbReference type="InterPro" id="IPR012902">
    <property type="entry name" value="N_methyl_site"/>
</dbReference>
<dbReference type="Pfam" id="PF07596">
    <property type="entry name" value="SBP_bac_10"/>
    <property type="match status" value="1"/>
</dbReference>
<keyword evidence="3" id="KW-1185">Reference proteome</keyword>
<evidence type="ECO:0000259" key="1">
    <source>
        <dbReference type="Pfam" id="PF07596"/>
    </source>
</evidence>
<protein>
    <submittedName>
        <fullName evidence="2">Putative major pilin subunit</fullName>
    </submittedName>
</protein>
<reference evidence="2 3" key="1">
    <citation type="submission" date="2019-08" db="EMBL/GenBank/DDBJ databases">
        <title>Deep-cultivation of Planctomycetes and their phenomic and genomic characterization uncovers novel biology.</title>
        <authorList>
            <person name="Wiegand S."/>
            <person name="Jogler M."/>
            <person name="Boedeker C."/>
            <person name="Pinto D."/>
            <person name="Vollmers J."/>
            <person name="Rivas-Marin E."/>
            <person name="Kohn T."/>
            <person name="Peeters S.H."/>
            <person name="Heuer A."/>
            <person name="Rast P."/>
            <person name="Oberbeckmann S."/>
            <person name="Bunk B."/>
            <person name="Jeske O."/>
            <person name="Meyerdierks A."/>
            <person name="Storesund J.E."/>
            <person name="Kallscheuer N."/>
            <person name="Luecker S."/>
            <person name="Lage O.M."/>
            <person name="Pohl T."/>
            <person name="Merkel B.J."/>
            <person name="Hornburger P."/>
            <person name="Mueller R.-W."/>
            <person name="Bruemmer F."/>
            <person name="Labrenz M."/>
            <person name="Spormann A.M."/>
            <person name="Op den Camp H."/>
            <person name="Overmann J."/>
            <person name="Amann R."/>
            <person name="Jetten M.S.M."/>
            <person name="Mascher T."/>
            <person name="Medema M.H."/>
            <person name="Devos D.P."/>
            <person name="Kaster A.-K."/>
            <person name="Ovreas L."/>
            <person name="Rohde M."/>
            <person name="Galperin M.Y."/>
            <person name="Jogler C."/>
        </authorList>
    </citation>
    <scope>NUCLEOTIDE SEQUENCE [LARGE SCALE GENOMIC DNA]</scope>
    <source>
        <strain evidence="2 3">Pr1d</strain>
    </source>
</reference>
<dbReference type="PANTHER" id="PTHR30093">
    <property type="entry name" value="GENERAL SECRETION PATHWAY PROTEIN G"/>
    <property type="match status" value="1"/>
</dbReference>
<accession>A0A5B9Q8G5</accession>
<dbReference type="EMBL" id="CP042913">
    <property type="protein sequence ID" value="QEG33835.1"/>
    <property type="molecule type" value="Genomic_DNA"/>
</dbReference>
<dbReference type="InterPro" id="IPR027558">
    <property type="entry name" value="Pre_pil_HX9DG_C"/>
</dbReference>
<dbReference type="InterPro" id="IPR045584">
    <property type="entry name" value="Pilin-like"/>
</dbReference>
<evidence type="ECO:0000313" key="2">
    <source>
        <dbReference type="EMBL" id="QEG33835.1"/>
    </source>
</evidence>